<accession>A0A150FTD6</accession>
<evidence type="ECO:0000313" key="2">
    <source>
        <dbReference type="Proteomes" id="UP000075714"/>
    </source>
</evidence>
<dbReference type="Proteomes" id="UP000075714">
    <property type="component" value="Unassembled WGS sequence"/>
</dbReference>
<comment type="caution">
    <text evidence="1">The sequence shown here is derived from an EMBL/GenBank/DDBJ whole genome shotgun (WGS) entry which is preliminary data.</text>
</comment>
<dbReference type="EMBL" id="LSYV01001507">
    <property type="protein sequence ID" value="KXZ40887.1"/>
    <property type="molecule type" value="Genomic_DNA"/>
</dbReference>
<evidence type="ECO:0000313" key="1">
    <source>
        <dbReference type="EMBL" id="KXZ40887.1"/>
    </source>
</evidence>
<proteinExistence type="predicted"/>
<gene>
    <name evidence="1" type="ORF">GPECTOR_1514g689</name>
</gene>
<protein>
    <submittedName>
        <fullName evidence="1">Uncharacterized protein</fullName>
    </submittedName>
</protein>
<organism evidence="1 2">
    <name type="scientific">Gonium pectorale</name>
    <name type="common">Green alga</name>
    <dbReference type="NCBI Taxonomy" id="33097"/>
    <lineage>
        <taxon>Eukaryota</taxon>
        <taxon>Viridiplantae</taxon>
        <taxon>Chlorophyta</taxon>
        <taxon>core chlorophytes</taxon>
        <taxon>Chlorophyceae</taxon>
        <taxon>CS clade</taxon>
        <taxon>Chlamydomonadales</taxon>
        <taxon>Volvocaceae</taxon>
        <taxon>Gonium</taxon>
    </lineage>
</organism>
<keyword evidence="2" id="KW-1185">Reference proteome</keyword>
<name>A0A150FTD6_GONPE</name>
<dbReference type="AlphaFoldDB" id="A0A150FTD6"/>
<dbReference type="PANTHER" id="PTHR34407:SF1">
    <property type="entry name" value="SGNH HYDROLASE-TYPE ESTERASE DOMAIN-CONTAINING PROTEIN"/>
    <property type="match status" value="1"/>
</dbReference>
<sequence length="158" mass="17508">MYDLAVRQARDGFLWEHGFVDIHPGNQAHKFMADLAVWTLQSTALGLLQLPYNEEDEQVVAAPLPDPMYQGNVPPNSTMCLMGDMFRSLALPSSSGFSYVNEGTAEKPKPGYVATQPGAVLALQLSTDRSGISKPGDKINVFFHYLRSYEHMGVARFR</sequence>
<dbReference type="OrthoDB" id="532422at2759"/>
<dbReference type="PANTHER" id="PTHR34407">
    <property type="entry name" value="EXPRESSED PROTEIN"/>
    <property type="match status" value="1"/>
</dbReference>
<reference evidence="2" key="1">
    <citation type="journal article" date="2016" name="Nat. Commun.">
        <title>The Gonium pectorale genome demonstrates co-option of cell cycle regulation during the evolution of multicellularity.</title>
        <authorList>
            <person name="Hanschen E.R."/>
            <person name="Marriage T.N."/>
            <person name="Ferris P.J."/>
            <person name="Hamaji T."/>
            <person name="Toyoda A."/>
            <person name="Fujiyama A."/>
            <person name="Neme R."/>
            <person name="Noguchi H."/>
            <person name="Minakuchi Y."/>
            <person name="Suzuki M."/>
            <person name="Kawai-Toyooka H."/>
            <person name="Smith D.R."/>
            <person name="Sparks H."/>
            <person name="Anderson J."/>
            <person name="Bakaric R."/>
            <person name="Luria V."/>
            <person name="Karger A."/>
            <person name="Kirschner M.W."/>
            <person name="Durand P.M."/>
            <person name="Michod R.E."/>
            <person name="Nozaki H."/>
            <person name="Olson B.J."/>
        </authorList>
    </citation>
    <scope>NUCLEOTIDE SEQUENCE [LARGE SCALE GENOMIC DNA]</scope>
    <source>
        <strain evidence="2">NIES-2863</strain>
    </source>
</reference>